<dbReference type="InterPro" id="IPR024079">
    <property type="entry name" value="MetalloPept_cat_dom_sf"/>
</dbReference>
<protein>
    <submittedName>
        <fullName evidence="4">Zinc-dependent metalloprotease</fullName>
    </submittedName>
</protein>
<dbReference type="Gene3D" id="3.40.390.10">
    <property type="entry name" value="Collagenase (Catalytic Domain)"/>
    <property type="match status" value="1"/>
</dbReference>
<evidence type="ECO:0000259" key="2">
    <source>
        <dbReference type="Pfam" id="PF16313"/>
    </source>
</evidence>
<keyword evidence="4" id="KW-0378">Hydrolase</keyword>
<dbReference type="SUPFAM" id="SSF55486">
    <property type="entry name" value="Metalloproteases ('zincins'), catalytic domain"/>
    <property type="match status" value="1"/>
</dbReference>
<evidence type="ECO:0000313" key="5">
    <source>
        <dbReference type="Proteomes" id="UP001484239"/>
    </source>
</evidence>
<keyword evidence="4" id="KW-0645">Protease</keyword>
<evidence type="ECO:0000256" key="1">
    <source>
        <dbReference type="SAM" id="SignalP"/>
    </source>
</evidence>
<evidence type="ECO:0000259" key="3">
    <source>
        <dbReference type="Pfam" id="PF17148"/>
    </source>
</evidence>
<keyword evidence="5" id="KW-1185">Reference proteome</keyword>
<dbReference type="PANTHER" id="PTHR38478">
    <property type="entry name" value="PEPTIDASE M1A AND M12B"/>
    <property type="match status" value="1"/>
</dbReference>
<reference evidence="4 5" key="1">
    <citation type="submission" date="2024-02" db="EMBL/GenBank/DDBJ databases">
        <title>A novel Gemmatimonadota bacterium.</title>
        <authorList>
            <person name="Du Z.-J."/>
            <person name="Ye Y.-Q."/>
        </authorList>
    </citation>
    <scope>NUCLEOTIDE SEQUENCE [LARGE SCALE GENOMIC DNA]</scope>
    <source>
        <strain evidence="4 5">DH-20</strain>
    </source>
</reference>
<dbReference type="GO" id="GO:0008237">
    <property type="term" value="F:metallopeptidase activity"/>
    <property type="evidence" value="ECO:0007669"/>
    <property type="project" value="UniProtKB-KW"/>
</dbReference>
<sequence length="842" mass="93294">MRRFIPSLGSALLLLIAPIPGAAQAGDDDSPPTIEEHTSEMEKLDGFMPIYWDDADGKLWLEIGRWNEQILHYTSLPAGFGQNDLGLNRGDLGGSRVVVFRRVGPKIFMEEPNLTYRALTDDPLEEKSVRDGFPSSIHQGWTVAAQTGDRVLVDATDFFMKDWHDIIGSLRRSNQGTYRLDASRSAPYRERTRVFPQNTEVEVTLTFTSDQPGGLVRSVAADGGAVTIRQHHSFVQLPELGSYTPRAYDPRSGYGGVSWYDFATPIEEPLVKRYIRRHRLEKADPSAEVSDPVEPIVYYLDPGTPEPVRTALLTGGDWWAEAFEAAGFSNAFRMEMLPDTADPMDARYNVVQWVHRSTRGWSYGASIADPRTGEILKGHVTLGSLRVRQDYLIGEGLTSPYATGTESPDDVMAMSLHRIRQLSAHEIGHTIGLSHNYIASAERDAGNMSVMDYPHPRSTLEPDGTISLESPYDEGIGEWDKVAIDWGYRQFPGGGDDREALDAILMDAAARGVTFMTDQDARSANSAHPQNHLWDNGEDVAAELERMMDVRRVALDRFGESAIETGEPMAQMEEVLVPLYLHHRYQAEATTKIVGGLYYTYALRGDGQEPLRRVPAAEQNRALEALLRTLDPEELKMPQAVLETLPPRPPGMGGGDELFRKWTSPAFDAVSPAAAAADATLSFLLNSSRAARLVEQSALDASMPSLADVLERLTSEIMQYSGGDAYAREINRVVQQSYVNELMSLAASAPMPQVRAEATFELDRLQDMLEDRESGERTQQAMDFVLANDIERFLERPFEAGSSPNPPAMPAGSPIGMAAPLWLEPFAGGVWEMPTWGFSEHR</sequence>
<feature type="domain" description="EcxA zinc-binding" evidence="2">
    <location>
        <begin position="412"/>
        <end position="719"/>
    </location>
</feature>
<dbReference type="Pfam" id="PF17148">
    <property type="entry name" value="DUF5117"/>
    <property type="match status" value="1"/>
</dbReference>
<name>A0ABU9E4S7_9BACT</name>
<dbReference type="Proteomes" id="UP001484239">
    <property type="component" value="Unassembled WGS sequence"/>
</dbReference>
<organism evidence="4 5">
    <name type="scientific">Gaopeijia maritima</name>
    <dbReference type="NCBI Taxonomy" id="3119007"/>
    <lineage>
        <taxon>Bacteria</taxon>
        <taxon>Pseudomonadati</taxon>
        <taxon>Gemmatimonadota</taxon>
        <taxon>Longimicrobiia</taxon>
        <taxon>Gaopeijiales</taxon>
        <taxon>Gaopeijiaceae</taxon>
        <taxon>Gaopeijia</taxon>
    </lineage>
</organism>
<comment type="caution">
    <text evidence="4">The sequence shown here is derived from an EMBL/GenBank/DDBJ whole genome shotgun (WGS) entry which is preliminary data.</text>
</comment>
<dbReference type="PANTHER" id="PTHR38478:SF1">
    <property type="entry name" value="ZINC DEPENDENT METALLOPROTEASE DOMAIN LIPOPROTEIN"/>
    <property type="match status" value="1"/>
</dbReference>
<dbReference type="RefSeq" id="WP_405278243.1">
    <property type="nucleotide sequence ID" value="NZ_CP144380.1"/>
</dbReference>
<dbReference type="Pfam" id="PF16313">
    <property type="entry name" value="DUF4953"/>
    <property type="match status" value="1"/>
</dbReference>
<keyword evidence="1" id="KW-0732">Signal</keyword>
<proteinExistence type="predicted"/>
<gene>
    <name evidence="4" type="ORF">WI372_01935</name>
</gene>
<accession>A0ABU9E4S7</accession>
<dbReference type="InterPro" id="IPR034032">
    <property type="entry name" value="Zn_MMP-like_bac"/>
</dbReference>
<feature type="domain" description="DUF5117" evidence="3">
    <location>
        <begin position="90"/>
        <end position="282"/>
    </location>
</feature>
<feature type="signal peptide" evidence="1">
    <location>
        <begin position="1"/>
        <end position="25"/>
    </location>
</feature>
<feature type="chain" id="PRO_5045294422" evidence="1">
    <location>
        <begin position="26"/>
        <end position="842"/>
    </location>
</feature>
<dbReference type="EMBL" id="JBBHLI010000001">
    <property type="protein sequence ID" value="MEK9499740.1"/>
    <property type="molecule type" value="Genomic_DNA"/>
</dbReference>
<dbReference type="InterPro" id="IPR033413">
    <property type="entry name" value="DUF5117"/>
</dbReference>
<dbReference type="InterPro" id="IPR032534">
    <property type="entry name" value="EcxA_zinc-bd"/>
</dbReference>
<evidence type="ECO:0000313" key="4">
    <source>
        <dbReference type="EMBL" id="MEK9499740.1"/>
    </source>
</evidence>
<dbReference type="CDD" id="cd04276">
    <property type="entry name" value="ZnMc_MMP_like_2"/>
    <property type="match status" value="1"/>
</dbReference>
<keyword evidence="4" id="KW-0482">Metalloprotease</keyword>